<evidence type="ECO:0000313" key="1">
    <source>
        <dbReference type="EMBL" id="MDM1070900.1"/>
    </source>
</evidence>
<reference evidence="1" key="1">
    <citation type="submission" date="2020-06" db="EMBL/GenBank/DDBJ databases">
        <authorList>
            <person name="Dong N."/>
        </authorList>
    </citation>
    <scope>NUCLEOTIDE SEQUENCE</scope>
    <source>
        <strain evidence="1">R655-4</strain>
    </source>
</reference>
<protein>
    <submittedName>
        <fullName evidence="1">SGNH/GDSL hydrolase family protein</fullName>
    </submittedName>
</protein>
<comment type="caution">
    <text evidence="1">The sequence shown here is derived from an EMBL/GenBank/DDBJ whole genome shotgun (WGS) entry which is preliminary data.</text>
</comment>
<dbReference type="Proteomes" id="UP001170959">
    <property type="component" value="Unassembled WGS sequence"/>
</dbReference>
<name>A0AAJ1QBD1_9FLAO</name>
<accession>A0AAJ1QBD1</accession>
<dbReference type="CDD" id="cd00229">
    <property type="entry name" value="SGNH_hydrolase"/>
    <property type="match status" value="1"/>
</dbReference>
<dbReference type="EMBL" id="JACAGJ010000001">
    <property type="protein sequence ID" value="MDM1070900.1"/>
    <property type="molecule type" value="Genomic_DNA"/>
</dbReference>
<reference evidence="1" key="2">
    <citation type="journal article" date="2022" name="Sci. Total Environ.">
        <title>Prevalence, transmission, and molecular epidemiology of tet(X)-positive bacteria among humans, animals, and environmental niches in China: An epidemiological, and genomic-based study.</title>
        <authorList>
            <person name="Dong N."/>
            <person name="Zeng Y."/>
            <person name="Cai C."/>
            <person name="Sun C."/>
            <person name="Lu J."/>
            <person name="Liu C."/>
            <person name="Zhou H."/>
            <person name="Sun Q."/>
            <person name="Shu L."/>
            <person name="Wang H."/>
            <person name="Wang Y."/>
            <person name="Wang S."/>
            <person name="Wu C."/>
            <person name="Chan E.W."/>
            <person name="Chen G."/>
            <person name="Shen Z."/>
            <person name="Chen S."/>
            <person name="Zhang R."/>
        </authorList>
    </citation>
    <scope>NUCLEOTIDE SEQUENCE</scope>
    <source>
        <strain evidence="1">R655-4</strain>
    </source>
</reference>
<proteinExistence type="predicted"/>
<dbReference type="SUPFAM" id="SSF52266">
    <property type="entry name" value="SGNH hydrolase"/>
    <property type="match status" value="1"/>
</dbReference>
<dbReference type="InterPro" id="IPR036514">
    <property type="entry name" value="SGNH_hydro_sf"/>
</dbReference>
<dbReference type="AlphaFoldDB" id="A0AAJ1QBD1"/>
<sequence length="805" mass="89004">MADLNQTVAPLSTIISWFAEDAVPTDTQFETTWKSFFHKSENIPVEQIYQLAEILNLKAERNHMHFDLAKKDGSNLDVDDINGLKEVLGVALAANGIINNIETTITSEDANALQDGIYKPKTTGVFTSIGLTAQENYTTLFKKLDGVWSVFSEEKLPTIEGVDVISPIGEEFPKEKAVALYTNEKIDELRSGVEIKFFTTTKGYIAKNTPVGSNAIITASELWKVTSMVVIKSTDVVIRKGSAVLESSATAEIHFFDLNDKYLGYLNKNLTSYEVLPTDRPTGTSKIICCSANSYAGEFSLSVKNQINSAAVKGLEQIDDLNNQVKNIDGFSSPLNGYVNNSGQVVNVDSSSVWRMTPPIKVIEGQKILVTSTTTTTGSAYPLYGYDKNMMPVSSLLSRGTNSNKEVIVPGGIDYLIGCGDNTYTLKLESIAFNQAVINSNEIVLPLVNDVFIPSKIYAKSGEAISFNINGIVNKHPNDYSRDVFFNSQNGNEDFLKVTPVADFVVPIRERLLNQNSIVLGNLNVKVKGSVINPSTPHYFMHLGDSTVRCFQNSNIEGAIVNELSRRLNGIGTSITPANAPVPLAMSNLHFIGTLGDQAVKHEGRGGWSFNNYLTVQNKSGSTNAFWNPNTNAFDLNYYLMQNSFSQISTTGDNLTILCQLGWNDVFARTQAQIEADVKAFLSLVKTSKSGIKIKLISMQLPPTDIYKAYTGTREQSYISTMQKVMSIARLYERISLDNNYSAWVEHISYMPTFFPENSYPSQEIQVNKRSVLTQKVYTDDVHPTAIGYAQMADILFYNILYNYC</sequence>
<dbReference type="RefSeq" id="WP_286491306.1">
    <property type="nucleotide sequence ID" value="NZ_JACAGJ010000001.1"/>
</dbReference>
<evidence type="ECO:0000313" key="2">
    <source>
        <dbReference type="Proteomes" id="UP001170959"/>
    </source>
</evidence>
<organism evidence="1 2">
    <name type="scientific">Empedobacter brevis</name>
    <dbReference type="NCBI Taxonomy" id="247"/>
    <lineage>
        <taxon>Bacteria</taxon>
        <taxon>Pseudomonadati</taxon>
        <taxon>Bacteroidota</taxon>
        <taxon>Flavobacteriia</taxon>
        <taxon>Flavobacteriales</taxon>
        <taxon>Weeksellaceae</taxon>
        <taxon>Empedobacter</taxon>
    </lineage>
</organism>
<keyword evidence="1" id="KW-0378">Hydrolase</keyword>
<gene>
    <name evidence="1" type="ORF">HX001_00170</name>
</gene>
<dbReference type="Gene3D" id="3.40.50.1110">
    <property type="entry name" value="SGNH hydrolase"/>
    <property type="match status" value="1"/>
</dbReference>
<dbReference type="GO" id="GO:0016788">
    <property type="term" value="F:hydrolase activity, acting on ester bonds"/>
    <property type="evidence" value="ECO:0007669"/>
    <property type="project" value="UniProtKB-ARBA"/>
</dbReference>